<feature type="domain" description="Nephrocystin 3-like N-terminal" evidence="2">
    <location>
        <begin position="42"/>
        <end position="196"/>
    </location>
</feature>
<dbReference type="PANTHER" id="PTHR10039">
    <property type="entry name" value="AMELOGENIN"/>
    <property type="match status" value="1"/>
</dbReference>
<comment type="caution">
    <text evidence="4">The sequence shown here is derived from an EMBL/GenBank/DDBJ whole genome shotgun (WGS) entry which is preliminary data.</text>
</comment>
<proteinExistence type="predicted"/>
<dbReference type="Proteomes" id="UP000683360">
    <property type="component" value="Unassembled WGS sequence"/>
</dbReference>
<organism evidence="4 5">
    <name type="scientific">Mytilus edulis</name>
    <name type="common">Blue mussel</name>
    <dbReference type="NCBI Taxonomy" id="6550"/>
    <lineage>
        <taxon>Eukaryota</taxon>
        <taxon>Metazoa</taxon>
        <taxon>Spiralia</taxon>
        <taxon>Lophotrochozoa</taxon>
        <taxon>Mollusca</taxon>
        <taxon>Bivalvia</taxon>
        <taxon>Autobranchia</taxon>
        <taxon>Pteriomorphia</taxon>
        <taxon>Mytilida</taxon>
        <taxon>Mytiloidea</taxon>
        <taxon>Mytilidae</taxon>
        <taxon>Mytilinae</taxon>
        <taxon>Mytilus</taxon>
    </lineage>
</organism>
<dbReference type="Pfam" id="PF25521">
    <property type="entry name" value="WHD_TANC1"/>
    <property type="match status" value="1"/>
</dbReference>
<dbReference type="InterPro" id="IPR027417">
    <property type="entry name" value="P-loop_NTPase"/>
</dbReference>
<dbReference type="Pfam" id="PF24883">
    <property type="entry name" value="NPHP3_N"/>
    <property type="match status" value="1"/>
</dbReference>
<evidence type="ECO:0000259" key="3">
    <source>
        <dbReference type="Pfam" id="PF25521"/>
    </source>
</evidence>
<reference evidence="4" key="1">
    <citation type="submission" date="2021-03" db="EMBL/GenBank/DDBJ databases">
        <authorList>
            <person name="Bekaert M."/>
        </authorList>
    </citation>
    <scope>NUCLEOTIDE SEQUENCE</scope>
</reference>
<dbReference type="EMBL" id="CAJPWZ010003256">
    <property type="protein sequence ID" value="CAG2254869.1"/>
    <property type="molecule type" value="Genomic_DNA"/>
</dbReference>
<gene>
    <name evidence="4" type="ORF">MEDL_66335</name>
</gene>
<dbReference type="AlphaFoldDB" id="A0A8S3VIC3"/>
<keyword evidence="5" id="KW-1185">Reference proteome</keyword>
<evidence type="ECO:0000313" key="5">
    <source>
        <dbReference type="Proteomes" id="UP000683360"/>
    </source>
</evidence>
<dbReference type="SUPFAM" id="SSF52540">
    <property type="entry name" value="P-loop containing nucleoside triphosphate hydrolases"/>
    <property type="match status" value="1"/>
</dbReference>
<sequence>MRFSEHWKSDLDFDFYVQTLNKESFIERRWLKDIIDKQLLDANGVLLTAQMGYGKSSIISNIVCANRLSAWYDFRKNILAYHFCRYDMDMSVSAGTFIRNLASAIVKLYPEMGNAILADEVASNFLYGTRCYKDPISCFEMSILNPLRGYWINENFIILIDALDECDTTGRNTLFHFLLTQIQRFPSNFKFILTSRKIENINRHFQFLDEKIRQVYLNTSDPFNLNDVKQYVRKTSKLTEPQISKLTGAADGNFLHVKLYLQYCKQTDTFDLRNVPNSLALLYQLNFNRIFKDSDSLFDVFLPVFEVLCTIQNPIDKDQLIEVSQIKENSKRRQLETLLGNELGHFLKFEDGKMSFFHKSIIDFLTDERRSKLHIFVHKENGHKLFAEYLLGQLKMNSTSKLNILELIHHVAMCSNAKYESMLSGYVRDLLRMDKSLHLQLLHQVVWKYNDYNTTELLLKYIGVATINTVNTMNQSPAFIAAS</sequence>
<protein>
    <recommendedName>
        <fullName evidence="6">NACHT domain-containing protein</fullName>
    </recommendedName>
</protein>
<dbReference type="OrthoDB" id="5989012at2759"/>
<evidence type="ECO:0000259" key="2">
    <source>
        <dbReference type="Pfam" id="PF24883"/>
    </source>
</evidence>
<dbReference type="InterPro" id="IPR058056">
    <property type="entry name" value="WH_TANC1/2"/>
</dbReference>
<evidence type="ECO:0000256" key="1">
    <source>
        <dbReference type="ARBA" id="ARBA00022737"/>
    </source>
</evidence>
<dbReference type="Gene3D" id="3.40.50.300">
    <property type="entry name" value="P-loop containing nucleotide triphosphate hydrolases"/>
    <property type="match status" value="1"/>
</dbReference>
<evidence type="ECO:0000313" key="4">
    <source>
        <dbReference type="EMBL" id="CAG2254869.1"/>
    </source>
</evidence>
<name>A0A8S3VIC3_MYTED</name>
<accession>A0A8S3VIC3</accession>
<evidence type="ECO:0008006" key="6">
    <source>
        <dbReference type="Google" id="ProtNLM"/>
    </source>
</evidence>
<keyword evidence="1" id="KW-0677">Repeat</keyword>
<dbReference type="InterPro" id="IPR056884">
    <property type="entry name" value="NPHP3-like_N"/>
</dbReference>
<feature type="domain" description="TANC1/2-like winged helix" evidence="3">
    <location>
        <begin position="296"/>
        <end position="419"/>
    </location>
</feature>